<dbReference type="InterPro" id="IPR023772">
    <property type="entry name" value="DNA-bd_HTH_TetR-type_CS"/>
</dbReference>
<organism evidence="5 6">
    <name type="scientific">Acinetobacter guerrae</name>
    <dbReference type="NCBI Taxonomy" id="1843371"/>
    <lineage>
        <taxon>Bacteria</taxon>
        <taxon>Pseudomonadati</taxon>
        <taxon>Pseudomonadota</taxon>
        <taxon>Gammaproteobacteria</taxon>
        <taxon>Moraxellales</taxon>
        <taxon>Moraxellaceae</taxon>
        <taxon>Acinetobacter</taxon>
    </lineage>
</organism>
<dbReference type="SUPFAM" id="SSF46689">
    <property type="entry name" value="Homeodomain-like"/>
    <property type="match status" value="1"/>
</dbReference>
<evidence type="ECO:0000313" key="5">
    <source>
        <dbReference type="EMBL" id="RKG35679.1"/>
    </source>
</evidence>
<keyword evidence="1" id="KW-0175">Coiled coil</keyword>
<evidence type="ECO:0000259" key="4">
    <source>
        <dbReference type="PROSITE" id="PS50977"/>
    </source>
</evidence>
<dbReference type="PROSITE" id="PS50977">
    <property type="entry name" value="HTH_TETR_2"/>
    <property type="match status" value="1"/>
</dbReference>
<dbReference type="PANTHER" id="PTHR30055:SF183">
    <property type="entry name" value="NUCLEOID OCCLUSION FACTOR SLMA"/>
    <property type="match status" value="1"/>
</dbReference>
<dbReference type="Gene3D" id="1.10.357.10">
    <property type="entry name" value="Tetracycline Repressor, domain 2"/>
    <property type="match status" value="1"/>
</dbReference>
<accession>A0A3A8ENF8</accession>
<dbReference type="Proteomes" id="UP000269001">
    <property type="component" value="Unassembled WGS sequence"/>
</dbReference>
<evidence type="ECO:0000256" key="3">
    <source>
        <dbReference type="PROSITE-ProRule" id="PRU00335"/>
    </source>
</evidence>
<keyword evidence="2 3" id="KW-0238">DNA-binding</keyword>
<dbReference type="RefSeq" id="WP_120368873.1">
    <property type="nucleotide sequence ID" value="NZ_RAXU01000002.1"/>
</dbReference>
<dbReference type="PANTHER" id="PTHR30055">
    <property type="entry name" value="HTH-TYPE TRANSCRIPTIONAL REGULATOR RUTR"/>
    <property type="match status" value="1"/>
</dbReference>
<dbReference type="PRINTS" id="PR00455">
    <property type="entry name" value="HTHTETR"/>
</dbReference>
<dbReference type="AlphaFoldDB" id="A0A3A8ENF8"/>
<name>A0A3A8ENF8_9GAMM</name>
<evidence type="ECO:0000313" key="6">
    <source>
        <dbReference type="Proteomes" id="UP000269001"/>
    </source>
</evidence>
<dbReference type="Pfam" id="PF17932">
    <property type="entry name" value="TetR_C_24"/>
    <property type="match status" value="1"/>
</dbReference>
<reference evidence="5 6" key="1">
    <citation type="submission" date="2018-09" db="EMBL/GenBank/DDBJ databases">
        <title>The draft genome of Acinetobacter spp. strains.</title>
        <authorList>
            <person name="Qin J."/>
            <person name="Feng Y."/>
            <person name="Zong Z."/>
        </authorList>
    </citation>
    <scope>NUCLEOTIDE SEQUENCE [LARGE SCALE GENOMIC DNA]</scope>
    <source>
        <strain evidence="5 6">WCHAc060096</strain>
    </source>
</reference>
<comment type="caution">
    <text evidence="5">The sequence shown here is derived from an EMBL/GenBank/DDBJ whole genome shotgun (WGS) entry which is preliminary data.</text>
</comment>
<dbReference type="GO" id="GO:0000976">
    <property type="term" value="F:transcription cis-regulatory region binding"/>
    <property type="evidence" value="ECO:0007669"/>
    <property type="project" value="TreeGrafter"/>
</dbReference>
<dbReference type="InterPro" id="IPR050109">
    <property type="entry name" value="HTH-type_TetR-like_transc_reg"/>
</dbReference>
<sequence>MIATSIEQIPKIVCFDESPRGRLLLGAAYLFYKQGYDKTTVRQLGEFIGIQSGSLFHHFKSKDDILATVMEQTIIYNFARLKEAAERSHDPEQQLRHLIKAELVSIAGDTGAAMAVLVHEWFSLSKEKQDYLLKMRNEYEQVWLDVIEKLRVQGKVKHDAFIWRRLLGGAISWTVTWYKPEGKISIEELTEMVLDMAIRQA</sequence>
<keyword evidence="6" id="KW-1185">Reference proteome</keyword>
<dbReference type="InterPro" id="IPR001647">
    <property type="entry name" value="HTH_TetR"/>
</dbReference>
<dbReference type="InterPro" id="IPR036271">
    <property type="entry name" value="Tet_transcr_reg_TetR-rel_C_sf"/>
</dbReference>
<evidence type="ECO:0000256" key="1">
    <source>
        <dbReference type="ARBA" id="ARBA00023054"/>
    </source>
</evidence>
<dbReference type="SUPFAM" id="SSF48498">
    <property type="entry name" value="Tetracyclin repressor-like, C-terminal domain"/>
    <property type="match status" value="1"/>
</dbReference>
<feature type="domain" description="HTH tetR-type" evidence="4">
    <location>
        <begin position="17"/>
        <end position="77"/>
    </location>
</feature>
<dbReference type="Pfam" id="PF00440">
    <property type="entry name" value="TetR_N"/>
    <property type="match status" value="1"/>
</dbReference>
<feature type="DNA-binding region" description="H-T-H motif" evidence="3">
    <location>
        <begin position="40"/>
        <end position="59"/>
    </location>
</feature>
<evidence type="ECO:0000256" key="2">
    <source>
        <dbReference type="ARBA" id="ARBA00023125"/>
    </source>
</evidence>
<dbReference type="InterPro" id="IPR009057">
    <property type="entry name" value="Homeodomain-like_sf"/>
</dbReference>
<dbReference type="InterPro" id="IPR041490">
    <property type="entry name" value="KstR2_TetR_C"/>
</dbReference>
<dbReference type="EMBL" id="RAXU01000002">
    <property type="protein sequence ID" value="RKG35679.1"/>
    <property type="molecule type" value="Genomic_DNA"/>
</dbReference>
<dbReference type="GO" id="GO:0003700">
    <property type="term" value="F:DNA-binding transcription factor activity"/>
    <property type="evidence" value="ECO:0007669"/>
    <property type="project" value="TreeGrafter"/>
</dbReference>
<dbReference type="PROSITE" id="PS01081">
    <property type="entry name" value="HTH_TETR_1"/>
    <property type="match status" value="1"/>
</dbReference>
<gene>
    <name evidence="5" type="ORF">D7V21_02060</name>
</gene>
<protein>
    <submittedName>
        <fullName evidence="5">TetR/AcrR family transcriptional regulator</fullName>
    </submittedName>
</protein>
<proteinExistence type="predicted"/>